<name>A0A4Q1BTT3_TREME</name>
<evidence type="ECO:0000256" key="1">
    <source>
        <dbReference type="SAM" id="SignalP"/>
    </source>
</evidence>
<accession>A0A4Q1BTT3</accession>
<feature type="chain" id="PRO_5020199333" description="Ig-like domain-containing protein" evidence="1">
    <location>
        <begin position="21"/>
        <end position="169"/>
    </location>
</feature>
<comment type="caution">
    <text evidence="2">The sequence shown here is derived from an EMBL/GenBank/DDBJ whole genome shotgun (WGS) entry which is preliminary data.</text>
</comment>
<evidence type="ECO:0000313" key="3">
    <source>
        <dbReference type="Proteomes" id="UP000289152"/>
    </source>
</evidence>
<dbReference type="EMBL" id="SDIL01000009">
    <property type="protein sequence ID" value="RXK41418.1"/>
    <property type="molecule type" value="Genomic_DNA"/>
</dbReference>
<dbReference type="AlphaFoldDB" id="A0A4Q1BTT3"/>
<keyword evidence="1" id="KW-0732">Signal</keyword>
<dbReference type="Proteomes" id="UP000289152">
    <property type="component" value="Unassembled WGS sequence"/>
</dbReference>
<sequence>MGSLKSVAIATLTASSLASAIDGPQLSTSSAITKTNNLTQLNPTPFAGSTEGHSLKKRCWVDSIQTIVTGTKTQTVYYTKDASGELQPHQTSSQVPGELEDRADYYCHETATQSFGATEVDTVIEVPTTIPETGTTLTTIVPQTTIDGMPAIQTSTSLAAAQRNAKIGW</sequence>
<protein>
    <recommendedName>
        <fullName evidence="4">Ig-like domain-containing protein</fullName>
    </recommendedName>
</protein>
<evidence type="ECO:0000313" key="2">
    <source>
        <dbReference type="EMBL" id="RXK41418.1"/>
    </source>
</evidence>
<evidence type="ECO:0008006" key="4">
    <source>
        <dbReference type="Google" id="ProtNLM"/>
    </source>
</evidence>
<organism evidence="2 3">
    <name type="scientific">Tremella mesenterica</name>
    <name type="common">Jelly fungus</name>
    <dbReference type="NCBI Taxonomy" id="5217"/>
    <lineage>
        <taxon>Eukaryota</taxon>
        <taxon>Fungi</taxon>
        <taxon>Dikarya</taxon>
        <taxon>Basidiomycota</taxon>
        <taxon>Agaricomycotina</taxon>
        <taxon>Tremellomycetes</taxon>
        <taxon>Tremellales</taxon>
        <taxon>Tremellaceae</taxon>
        <taxon>Tremella</taxon>
    </lineage>
</organism>
<dbReference type="InParanoid" id="A0A4Q1BTT3"/>
<reference evidence="2 3" key="1">
    <citation type="submission" date="2016-06" db="EMBL/GenBank/DDBJ databases">
        <title>Evolution of pathogenesis and genome organization in the Tremellales.</title>
        <authorList>
            <person name="Cuomo C."/>
            <person name="Litvintseva A."/>
            <person name="Heitman J."/>
            <person name="Chen Y."/>
            <person name="Sun S."/>
            <person name="Springer D."/>
            <person name="Dromer F."/>
            <person name="Young S."/>
            <person name="Zeng Q."/>
            <person name="Chapman S."/>
            <person name="Gujja S."/>
            <person name="Saif S."/>
            <person name="Birren B."/>
        </authorList>
    </citation>
    <scope>NUCLEOTIDE SEQUENCE [LARGE SCALE GENOMIC DNA]</scope>
    <source>
        <strain evidence="2 3">ATCC 28783</strain>
    </source>
</reference>
<keyword evidence="3" id="KW-1185">Reference proteome</keyword>
<proteinExistence type="predicted"/>
<feature type="signal peptide" evidence="1">
    <location>
        <begin position="1"/>
        <end position="20"/>
    </location>
</feature>
<gene>
    <name evidence="2" type="ORF">M231_01324</name>
</gene>